<feature type="transmembrane region" description="Helical" evidence="2">
    <location>
        <begin position="593"/>
        <end position="617"/>
    </location>
</feature>
<feature type="transmembrane region" description="Helical" evidence="2">
    <location>
        <begin position="409"/>
        <end position="431"/>
    </location>
</feature>
<dbReference type="EMBL" id="NJET01000038">
    <property type="protein sequence ID" value="PHH64009.1"/>
    <property type="molecule type" value="Genomic_DNA"/>
</dbReference>
<feature type="compositionally biased region" description="Low complexity" evidence="1">
    <location>
        <begin position="180"/>
        <end position="196"/>
    </location>
</feature>
<evidence type="ECO:0000256" key="2">
    <source>
        <dbReference type="SAM" id="Phobius"/>
    </source>
</evidence>
<feature type="region of interest" description="Disordered" evidence="1">
    <location>
        <begin position="146"/>
        <end position="232"/>
    </location>
</feature>
<dbReference type="Proteomes" id="UP000226192">
    <property type="component" value="Unassembled WGS sequence"/>
</dbReference>
<keyword evidence="2" id="KW-0472">Membrane</keyword>
<accession>A0A2C5XA60</accession>
<proteinExistence type="predicted"/>
<organism evidence="3 4">
    <name type="scientific">Ophiocordyceps australis</name>
    <dbReference type="NCBI Taxonomy" id="1399860"/>
    <lineage>
        <taxon>Eukaryota</taxon>
        <taxon>Fungi</taxon>
        <taxon>Dikarya</taxon>
        <taxon>Ascomycota</taxon>
        <taxon>Pezizomycotina</taxon>
        <taxon>Sordariomycetes</taxon>
        <taxon>Hypocreomycetidae</taxon>
        <taxon>Hypocreales</taxon>
        <taxon>Ophiocordycipitaceae</taxon>
        <taxon>Ophiocordyceps</taxon>
    </lineage>
</organism>
<feature type="compositionally biased region" description="Basic and acidic residues" evidence="1">
    <location>
        <begin position="508"/>
        <end position="524"/>
    </location>
</feature>
<evidence type="ECO:0000313" key="4">
    <source>
        <dbReference type="Proteomes" id="UP000226192"/>
    </source>
</evidence>
<feature type="compositionally biased region" description="Polar residues" evidence="1">
    <location>
        <begin position="1"/>
        <end position="17"/>
    </location>
</feature>
<dbReference type="OrthoDB" id="3057599at2759"/>
<reference evidence="3 4" key="1">
    <citation type="submission" date="2017-06" db="EMBL/GenBank/DDBJ databases">
        <title>Ant-infecting Ophiocordyceps genomes reveal a high diversity of potential behavioral manipulation genes and a possible major role for enterotoxins.</title>
        <authorList>
            <person name="De Bekker C."/>
            <person name="Evans H.C."/>
            <person name="Brachmann A."/>
            <person name="Hughes D.P."/>
        </authorList>
    </citation>
    <scope>NUCLEOTIDE SEQUENCE [LARGE SCALE GENOMIC DNA]</scope>
    <source>
        <strain evidence="3 4">Map64</strain>
    </source>
</reference>
<gene>
    <name evidence="3" type="ORF">CDD81_5114</name>
</gene>
<protein>
    <recommendedName>
        <fullName evidence="5">Phosphoribosylaminoimidazole-succinocarboxamide synthase</fullName>
    </recommendedName>
</protein>
<sequence length="725" mass="80767">MNYQRLESNDDPSCNDSLSHDLAHSHPGRRRQQVNLDRLAASSSHPSAPPFQPKPRAKMQDANQHSALDPLLPSWNEASDKSAPAVPVVRLRDAQLAMLAAGNAALAMNIKDELALAAGRVTPGVDDTPYIQYALEVLGRDTKRHSEQLWPHDSSRKGTYSLAETPDMASTERPELPSHLLRLSRGARRGSATRTSLMDSETDPNRPLGASEEPLSTRTPTRRTHPSKPEKWIPVDKCSLQTIDPRGKTYPPLTFKPCILRPFSMMCLILSCLLMAAALVFSNRYSTHHAGLTPYPGSIYSGQYFAFRILPQLLASFILLFAQNIVTASLRIIPFTLMAREDPRDRYLALFTRLYPKSFLFPQLMGPWQLRLFNVATWLAILTVPLQSAAFTCIYVQDRWIWAPSQGVMWALVALYFILLLSTAMLMAFWFRQWTGLRWDIRSIAHLIPLLNRTNTLRSYTRTGLFDPRTNAKAEMRSRWFDRLGYWQTEGLSTGGLWHSIGTSAMPPDHEPVPHGEHAKRESSDDSPGSEGFTTLGNHGGDYIPWCLRDAPLLSLAMVTSILLMALLVVSFLPQTRLEDGFVPRLSAKPNQAAFSAANFVYSFVPSLIGMLLFLIFQKMDQSLRILQPWAELSKVNGASARCSILADYVACLPLQATCRALGNGHWRDGQQSSDVPEYANVRDFAGVPPTLRGLCVAASAAPTSIVAASFCHIGGRHYRAMLCR</sequence>
<dbReference type="STRING" id="1399860.A0A2C5XA60"/>
<feature type="region of interest" description="Disordered" evidence="1">
    <location>
        <begin position="508"/>
        <end position="534"/>
    </location>
</feature>
<evidence type="ECO:0008006" key="5">
    <source>
        <dbReference type="Google" id="ProtNLM"/>
    </source>
</evidence>
<keyword evidence="2" id="KW-0812">Transmembrane</keyword>
<dbReference type="Pfam" id="PF11915">
    <property type="entry name" value="DUF3433"/>
    <property type="match status" value="1"/>
</dbReference>
<comment type="caution">
    <text evidence="3">The sequence shown here is derived from an EMBL/GenBank/DDBJ whole genome shotgun (WGS) entry which is preliminary data.</text>
</comment>
<dbReference type="AlphaFoldDB" id="A0A2C5XA60"/>
<feature type="transmembrane region" description="Helical" evidence="2">
    <location>
        <begin position="553"/>
        <end position="573"/>
    </location>
</feature>
<feature type="transmembrane region" description="Helical" evidence="2">
    <location>
        <begin position="263"/>
        <end position="282"/>
    </location>
</feature>
<keyword evidence="4" id="KW-1185">Reference proteome</keyword>
<dbReference type="PANTHER" id="PTHR37544">
    <property type="entry name" value="SPRAY-RELATED"/>
    <property type="match status" value="1"/>
</dbReference>
<name>A0A2C5XA60_9HYPO</name>
<dbReference type="PANTHER" id="PTHR37544:SF1">
    <property type="entry name" value="PHOSPHORIBOSYLAMINOIMIDAZOLE-SUCCINOCARBOXAMIDE SYNTHASE"/>
    <property type="match status" value="1"/>
</dbReference>
<evidence type="ECO:0000256" key="1">
    <source>
        <dbReference type="SAM" id="MobiDB-lite"/>
    </source>
</evidence>
<evidence type="ECO:0000313" key="3">
    <source>
        <dbReference type="EMBL" id="PHH64009.1"/>
    </source>
</evidence>
<feature type="transmembrane region" description="Helical" evidence="2">
    <location>
        <begin position="372"/>
        <end position="397"/>
    </location>
</feature>
<dbReference type="InterPro" id="IPR021840">
    <property type="entry name" value="DUF3433"/>
</dbReference>
<feature type="region of interest" description="Disordered" evidence="1">
    <location>
        <begin position="1"/>
        <end position="64"/>
    </location>
</feature>
<keyword evidence="2" id="KW-1133">Transmembrane helix</keyword>